<organism evidence="2 3">
    <name type="scientific">Undibacterium hunanense</name>
    <dbReference type="NCBI Taxonomy" id="2762292"/>
    <lineage>
        <taxon>Bacteria</taxon>
        <taxon>Pseudomonadati</taxon>
        <taxon>Pseudomonadota</taxon>
        <taxon>Betaproteobacteria</taxon>
        <taxon>Burkholderiales</taxon>
        <taxon>Oxalobacteraceae</taxon>
        <taxon>Undibacterium</taxon>
    </lineage>
</organism>
<feature type="domain" description="DUF6434" evidence="1">
    <location>
        <begin position="4"/>
        <end position="65"/>
    </location>
</feature>
<accession>A0ABR6ZPQ6</accession>
<comment type="caution">
    <text evidence="2">The sequence shown here is derived from an EMBL/GenBank/DDBJ whole genome shotgun (WGS) entry which is preliminary data.</text>
</comment>
<evidence type="ECO:0000313" key="3">
    <source>
        <dbReference type="Proteomes" id="UP000650424"/>
    </source>
</evidence>
<dbReference type="RefSeq" id="WP_186947074.1">
    <property type="nucleotide sequence ID" value="NZ_JACOGF010000004.1"/>
</dbReference>
<dbReference type="EMBL" id="JACOGF010000004">
    <property type="protein sequence ID" value="MBC3917839.1"/>
    <property type="molecule type" value="Genomic_DNA"/>
</dbReference>
<sequence length="72" mass="8477">MKTDWHGNDISRATVIDKDYKNIQNVRRFLVTQCGPDFGFDRDFMAWISDARHKTMGDVADEWLRLRGDSRT</sequence>
<proteinExistence type="predicted"/>
<gene>
    <name evidence="2" type="ORF">H8L32_10175</name>
</gene>
<dbReference type="InterPro" id="IPR045492">
    <property type="entry name" value="DUF6434"/>
</dbReference>
<evidence type="ECO:0000259" key="1">
    <source>
        <dbReference type="Pfam" id="PF20026"/>
    </source>
</evidence>
<dbReference type="Pfam" id="PF20026">
    <property type="entry name" value="DUF6434"/>
    <property type="match status" value="1"/>
</dbReference>
<protein>
    <recommendedName>
        <fullName evidence="1">DUF6434 domain-containing protein</fullName>
    </recommendedName>
</protein>
<reference evidence="2 3" key="1">
    <citation type="submission" date="2020-08" db="EMBL/GenBank/DDBJ databases">
        <title>Novel species isolated from subtropical streams in China.</title>
        <authorList>
            <person name="Lu H."/>
        </authorList>
    </citation>
    <scope>NUCLEOTIDE SEQUENCE [LARGE SCALE GENOMIC DNA]</scope>
    <source>
        <strain evidence="2 3">CY18W</strain>
    </source>
</reference>
<evidence type="ECO:0000313" key="2">
    <source>
        <dbReference type="EMBL" id="MBC3917839.1"/>
    </source>
</evidence>
<keyword evidence="3" id="KW-1185">Reference proteome</keyword>
<name>A0ABR6ZPQ6_9BURK</name>
<dbReference type="Proteomes" id="UP000650424">
    <property type="component" value="Unassembled WGS sequence"/>
</dbReference>